<evidence type="ECO:0000256" key="2">
    <source>
        <dbReference type="ARBA" id="ARBA00023125"/>
    </source>
</evidence>
<keyword evidence="2" id="KW-0238">DNA-binding</keyword>
<keyword evidence="1" id="KW-0805">Transcription regulation</keyword>
<proteinExistence type="predicted"/>
<dbReference type="EMBL" id="CP116942">
    <property type="protein sequence ID" value="WCO66776.1"/>
    <property type="molecule type" value="Genomic_DNA"/>
</dbReference>
<keyword evidence="6" id="KW-1185">Reference proteome</keyword>
<keyword evidence="3" id="KW-0804">Transcription</keyword>
<feature type="domain" description="HTH tetR-type" evidence="4">
    <location>
        <begin position="9"/>
        <end position="55"/>
    </location>
</feature>
<evidence type="ECO:0000256" key="3">
    <source>
        <dbReference type="ARBA" id="ARBA00023163"/>
    </source>
</evidence>
<evidence type="ECO:0000256" key="1">
    <source>
        <dbReference type="ARBA" id="ARBA00023015"/>
    </source>
</evidence>
<dbReference type="InterPro" id="IPR009057">
    <property type="entry name" value="Homeodomain-like_sf"/>
</dbReference>
<organism evidence="5 6">
    <name type="scientific">Iamia majanohamensis</name>
    <dbReference type="NCBI Taxonomy" id="467976"/>
    <lineage>
        <taxon>Bacteria</taxon>
        <taxon>Bacillati</taxon>
        <taxon>Actinomycetota</taxon>
        <taxon>Acidimicrobiia</taxon>
        <taxon>Acidimicrobiales</taxon>
        <taxon>Iamiaceae</taxon>
        <taxon>Iamia</taxon>
    </lineage>
</organism>
<dbReference type="Gene3D" id="1.10.357.10">
    <property type="entry name" value="Tetracycline Repressor, domain 2"/>
    <property type="match status" value="1"/>
</dbReference>
<dbReference type="Proteomes" id="UP001216390">
    <property type="component" value="Chromosome"/>
</dbReference>
<sequence>MPDARTQMVDAAERLVAEGGLGAMSLRAVQAAAGQRNKSAAQYHFGSREGLIEAVVAARMAPVNERRAEILAALDEDPSGPTDRGLVEALVVPLAEHTLGRPGSRWARFLLQASSDPTLAEVVARRVEGRSYRAVVDGLVAVLHDVPPPLRSRRVGQVTLLAVGSLAAAESRPARLPLDVEVADLVDVCLGALTAPSTAPAVPAPHP</sequence>
<gene>
    <name evidence="5" type="ORF">PO878_19990</name>
</gene>
<reference evidence="5" key="1">
    <citation type="submission" date="2023-01" db="EMBL/GenBank/DDBJ databases">
        <title>The diversity of Class Acidimicrobiia in South China Sea sediment environments and the proposal of Iamia marina sp. nov., a novel species of the genus Iamia.</title>
        <authorList>
            <person name="He Y."/>
            <person name="Tian X."/>
        </authorList>
    </citation>
    <scope>NUCLEOTIDE SEQUENCE</scope>
    <source>
        <strain evidence="5">DSM 19957</strain>
    </source>
</reference>
<evidence type="ECO:0000313" key="5">
    <source>
        <dbReference type="EMBL" id="WCO66776.1"/>
    </source>
</evidence>
<accession>A0AAE9YFB9</accession>
<dbReference type="GO" id="GO:0000976">
    <property type="term" value="F:transcription cis-regulatory region binding"/>
    <property type="evidence" value="ECO:0007669"/>
    <property type="project" value="TreeGrafter"/>
</dbReference>
<name>A0AAE9YFB9_9ACTN</name>
<dbReference type="KEGG" id="ima:PO878_19990"/>
<dbReference type="InterPro" id="IPR050109">
    <property type="entry name" value="HTH-type_TetR-like_transc_reg"/>
</dbReference>
<dbReference type="PANTHER" id="PTHR30055">
    <property type="entry name" value="HTH-TYPE TRANSCRIPTIONAL REGULATOR RUTR"/>
    <property type="match status" value="1"/>
</dbReference>
<evidence type="ECO:0000259" key="4">
    <source>
        <dbReference type="Pfam" id="PF00440"/>
    </source>
</evidence>
<protein>
    <submittedName>
        <fullName evidence="5">TetR family transcriptional regulator</fullName>
    </submittedName>
</protein>
<dbReference type="PANTHER" id="PTHR30055:SF234">
    <property type="entry name" value="HTH-TYPE TRANSCRIPTIONAL REGULATOR BETI"/>
    <property type="match status" value="1"/>
</dbReference>
<dbReference type="SUPFAM" id="SSF46689">
    <property type="entry name" value="Homeodomain-like"/>
    <property type="match status" value="1"/>
</dbReference>
<evidence type="ECO:0000313" key="6">
    <source>
        <dbReference type="Proteomes" id="UP001216390"/>
    </source>
</evidence>
<dbReference type="GO" id="GO:0003700">
    <property type="term" value="F:DNA-binding transcription factor activity"/>
    <property type="evidence" value="ECO:0007669"/>
    <property type="project" value="TreeGrafter"/>
</dbReference>
<dbReference type="AlphaFoldDB" id="A0AAE9YFB9"/>
<dbReference type="Pfam" id="PF00440">
    <property type="entry name" value="TetR_N"/>
    <property type="match status" value="1"/>
</dbReference>
<dbReference type="InterPro" id="IPR001647">
    <property type="entry name" value="HTH_TetR"/>
</dbReference>
<dbReference type="RefSeq" id="WP_272736298.1">
    <property type="nucleotide sequence ID" value="NZ_CP116942.1"/>
</dbReference>